<name>F2IC79_FLUTR</name>
<accession>F2IC79</accession>
<dbReference type="AlphaFoldDB" id="F2IC79"/>
<dbReference type="RefSeq" id="WP_013687095.1">
    <property type="nucleotide sequence ID" value="NC_015321.1"/>
</dbReference>
<reference evidence="2" key="2">
    <citation type="submission" date="2011-02" db="EMBL/GenBank/DDBJ databases">
        <title>The complete genome of Fluviicola taffensis DSM 16823.</title>
        <authorList>
            <consortium name="US DOE Joint Genome Institute (JGI-PGF)"/>
            <person name="Lucas S."/>
            <person name="Copeland A."/>
            <person name="Lapidus A."/>
            <person name="Bruce D."/>
            <person name="Goodwin L."/>
            <person name="Pitluck S."/>
            <person name="Kyrpides N."/>
            <person name="Mavromatis K."/>
            <person name="Ivanova N."/>
            <person name="Mikhailova N."/>
            <person name="Pagani I."/>
            <person name="Chertkov O."/>
            <person name="Detter J.C."/>
            <person name="Han C."/>
            <person name="Tapia R."/>
            <person name="Land M."/>
            <person name="Hauser L."/>
            <person name="Markowitz V."/>
            <person name="Cheng J.-F."/>
            <person name="Hugenholtz P."/>
            <person name="Woyke T."/>
            <person name="Wu D."/>
            <person name="Tindall B."/>
            <person name="Pomrenke H.G."/>
            <person name="Brambilla E."/>
            <person name="Klenk H.-P."/>
            <person name="Eisen J.A."/>
        </authorList>
    </citation>
    <scope>NUCLEOTIDE SEQUENCE [LARGE SCALE GENOMIC DNA]</scope>
    <source>
        <strain evidence="2">DSM 16823 / RW262 / RW262</strain>
    </source>
</reference>
<dbReference type="KEGG" id="fte:Fluta_2339"/>
<proteinExistence type="predicted"/>
<protein>
    <submittedName>
        <fullName evidence="1">Uncharacterized protein</fullName>
    </submittedName>
</protein>
<dbReference type="STRING" id="755732.Fluta_2339"/>
<dbReference type="OrthoDB" id="9553551at2"/>
<dbReference type="EMBL" id="CP002542">
    <property type="protein sequence ID" value="AEA44325.1"/>
    <property type="molecule type" value="Genomic_DNA"/>
</dbReference>
<reference evidence="1 2" key="1">
    <citation type="journal article" date="2011" name="Stand. Genomic Sci.">
        <title>Complete genome sequence of the gliding freshwater bacterium Fluviicola taffensis type strain (RW262).</title>
        <authorList>
            <person name="Woyke T."/>
            <person name="Chertkov O."/>
            <person name="Lapidus A."/>
            <person name="Nolan M."/>
            <person name="Lucas S."/>
            <person name="Del Rio T.G."/>
            <person name="Tice H."/>
            <person name="Cheng J.F."/>
            <person name="Tapia R."/>
            <person name="Han C."/>
            <person name="Goodwin L."/>
            <person name="Pitluck S."/>
            <person name="Liolios K."/>
            <person name="Pagani I."/>
            <person name="Ivanova N."/>
            <person name="Huntemann M."/>
            <person name="Mavromatis K."/>
            <person name="Mikhailova N."/>
            <person name="Pati A."/>
            <person name="Chen A."/>
            <person name="Palaniappan K."/>
            <person name="Land M."/>
            <person name="Hauser L."/>
            <person name="Brambilla E.M."/>
            <person name="Rohde M."/>
            <person name="Mwirichia R."/>
            <person name="Sikorski J."/>
            <person name="Tindall B.J."/>
            <person name="Goker M."/>
            <person name="Bristow J."/>
            <person name="Eisen J.A."/>
            <person name="Markowitz V."/>
            <person name="Hugenholtz P."/>
            <person name="Klenk H.P."/>
            <person name="Kyrpides N.C."/>
        </authorList>
    </citation>
    <scope>NUCLEOTIDE SEQUENCE [LARGE SCALE GENOMIC DNA]</scope>
    <source>
        <strain evidence="2">DSM 16823 / RW262 / RW262</strain>
    </source>
</reference>
<organism evidence="1 2">
    <name type="scientific">Fluviicola taffensis (strain DSM 16823 / NCIMB 13979 / RW262)</name>
    <dbReference type="NCBI Taxonomy" id="755732"/>
    <lineage>
        <taxon>Bacteria</taxon>
        <taxon>Pseudomonadati</taxon>
        <taxon>Bacteroidota</taxon>
        <taxon>Flavobacteriia</taxon>
        <taxon>Flavobacteriales</taxon>
        <taxon>Crocinitomicaceae</taxon>
        <taxon>Fluviicola</taxon>
    </lineage>
</organism>
<keyword evidence="2" id="KW-1185">Reference proteome</keyword>
<gene>
    <name evidence="1" type="ordered locus">Fluta_2339</name>
</gene>
<evidence type="ECO:0000313" key="1">
    <source>
        <dbReference type="EMBL" id="AEA44325.1"/>
    </source>
</evidence>
<evidence type="ECO:0000313" key="2">
    <source>
        <dbReference type="Proteomes" id="UP000007463"/>
    </source>
</evidence>
<dbReference type="Proteomes" id="UP000007463">
    <property type="component" value="Chromosome"/>
</dbReference>
<sequence precursor="true">MNKNFINCLYITTTLSLFSAFHSYGQQLDRHDDSIYQNQHITGVGTSTVVYHLTESLKDNVLVELENYLESMNAITQVDIQGLDVFIQFKEATTNEMIYPFIQRMEMLYINKNPKTR</sequence>
<dbReference type="HOGENOM" id="CLU_2081343_0_0_10"/>